<accession>A0ABM7MR21</accession>
<dbReference type="EMBL" id="AP024238">
    <property type="protein sequence ID" value="BCO28818.1"/>
    <property type="molecule type" value="Genomic_DNA"/>
</dbReference>
<evidence type="ECO:0000313" key="8">
    <source>
        <dbReference type="Proteomes" id="UP000824366"/>
    </source>
</evidence>
<organism evidence="7 8">
    <name type="scientific">Rhodoferax lithotrophicus</name>
    <dbReference type="NCBI Taxonomy" id="2798804"/>
    <lineage>
        <taxon>Bacteria</taxon>
        <taxon>Pseudomonadati</taxon>
        <taxon>Pseudomonadota</taxon>
        <taxon>Betaproteobacteria</taxon>
        <taxon>Burkholderiales</taxon>
        <taxon>Comamonadaceae</taxon>
        <taxon>Rhodoferax</taxon>
    </lineage>
</organism>
<dbReference type="PANTHER" id="PTHR42978">
    <property type="entry name" value="QUORUM-QUENCHING LACTONASE YTNP-RELATED-RELATED"/>
    <property type="match status" value="1"/>
</dbReference>
<evidence type="ECO:0000256" key="2">
    <source>
        <dbReference type="ARBA" id="ARBA00007749"/>
    </source>
</evidence>
<dbReference type="Proteomes" id="UP000824366">
    <property type="component" value="Chromosome"/>
</dbReference>
<comment type="similarity">
    <text evidence="2">Belongs to the metallo-beta-lactamase superfamily.</text>
</comment>
<comment type="cofactor">
    <cofactor evidence="1">
        <name>Zn(2+)</name>
        <dbReference type="ChEBI" id="CHEBI:29105"/>
    </cofactor>
</comment>
<keyword evidence="8" id="KW-1185">Reference proteome</keyword>
<dbReference type="Pfam" id="PF00753">
    <property type="entry name" value="Lactamase_B"/>
    <property type="match status" value="1"/>
</dbReference>
<sequence>MTQVKKMWPLLTATHRYDKSISTLNRGRGQQIEAPILAYLIETANGRILYDVGCDHAKIHDPVARTRYYSPQVFDFGAPEMQEEQRIPNHLARLGLTAADVDVIFIGHLHFDHAGGLKELRRCGCGAEIHVQNDEVTAARSGADPAVFADDLLDDAGAPLPFCLQHGEYSVLPGVQAVLTPGHTLGHMSMLIELPKGPPVLLAGDAADLQENLDDEIAPGTLWQGREAQALASIRKLKVLARDTGAVVWPNHDMAFYRRLPPFPGACE</sequence>
<dbReference type="SUPFAM" id="SSF56281">
    <property type="entry name" value="Metallo-hydrolase/oxidoreductase"/>
    <property type="match status" value="1"/>
</dbReference>
<evidence type="ECO:0000256" key="5">
    <source>
        <dbReference type="ARBA" id="ARBA00022833"/>
    </source>
</evidence>
<dbReference type="SMART" id="SM00849">
    <property type="entry name" value="Lactamase_B"/>
    <property type="match status" value="1"/>
</dbReference>
<proteinExistence type="inferred from homology"/>
<dbReference type="InterPro" id="IPR001279">
    <property type="entry name" value="Metallo-B-lactamas"/>
</dbReference>
<dbReference type="InterPro" id="IPR051013">
    <property type="entry name" value="MBL_superfamily_lactonases"/>
</dbReference>
<keyword evidence="5" id="KW-0862">Zinc</keyword>
<dbReference type="PANTHER" id="PTHR42978:SF2">
    <property type="entry name" value="102 KBASES UNSTABLE REGION: FROM 1 TO 119443"/>
    <property type="match status" value="1"/>
</dbReference>
<reference evidence="7 8" key="1">
    <citation type="journal article" date="2021" name="Microbiol. Spectr.">
        <title>A Single Bacterium Capable of Oxidation and Reduction of Iron at Circumneutral pH.</title>
        <authorList>
            <person name="Kato S."/>
            <person name="Ohkuma M."/>
        </authorList>
    </citation>
    <scope>NUCLEOTIDE SEQUENCE [LARGE SCALE GENOMIC DNA]</scope>
    <source>
        <strain evidence="7 8">MIZ03</strain>
    </source>
</reference>
<evidence type="ECO:0000256" key="3">
    <source>
        <dbReference type="ARBA" id="ARBA00022723"/>
    </source>
</evidence>
<keyword evidence="3" id="KW-0479">Metal-binding</keyword>
<protein>
    <submittedName>
        <fullName evidence="7">N-acyl homoserine lactonase</fullName>
    </submittedName>
</protein>
<evidence type="ECO:0000256" key="4">
    <source>
        <dbReference type="ARBA" id="ARBA00022801"/>
    </source>
</evidence>
<dbReference type="InterPro" id="IPR036866">
    <property type="entry name" value="RibonucZ/Hydroxyglut_hydro"/>
</dbReference>
<dbReference type="Gene3D" id="3.60.15.10">
    <property type="entry name" value="Ribonuclease Z/Hydroxyacylglutathione hydrolase-like"/>
    <property type="match status" value="1"/>
</dbReference>
<gene>
    <name evidence="7" type="ORF">MIZ03_3728</name>
</gene>
<evidence type="ECO:0000256" key="1">
    <source>
        <dbReference type="ARBA" id="ARBA00001947"/>
    </source>
</evidence>
<keyword evidence="4" id="KW-0378">Hydrolase</keyword>
<dbReference type="CDD" id="cd07729">
    <property type="entry name" value="AHL_lactonase_MBL-fold"/>
    <property type="match status" value="1"/>
</dbReference>
<name>A0ABM7MR21_9BURK</name>
<feature type="domain" description="Metallo-beta-lactamase" evidence="6">
    <location>
        <begin position="35"/>
        <end position="252"/>
    </location>
</feature>
<evidence type="ECO:0000313" key="7">
    <source>
        <dbReference type="EMBL" id="BCO28818.1"/>
    </source>
</evidence>
<evidence type="ECO:0000259" key="6">
    <source>
        <dbReference type="SMART" id="SM00849"/>
    </source>
</evidence>